<dbReference type="RefSeq" id="WP_407339724.1">
    <property type="nucleotide sequence ID" value="NZ_CP136862.1"/>
</dbReference>
<gene>
    <name evidence="1" type="ORF">RZS28_02970</name>
</gene>
<dbReference type="Proteomes" id="UP001626536">
    <property type="component" value="Chromosome"/>
</dbReference>
<organism evidence="1 2">
    <name type="scientific">Methylocapsa polymorpha</name>
    <dbReference type="NCBI Taxonomy" id="3080828"/>
    <lineage>
        <taxon>Bacteria</taxon>
        <taxon>Pseudomonadati</taxon>
        <taxon>Pseudomonadota</taxon>
        <taxon>Alphaproteobacteria</taxon>
        <taxon>Hyphomicrobiales</taxon>
        <taxon>Beijerinckiaceae</taxon>
        <taxon>Methylocapsa</taxon>
    </lineage>
</organism>
<evidence type="ECO:0000313" key="2">
    <source>
        <dbReference type="Proteomes" id="UP001626536"/>
    </source>
</evidence>
<sequence>MTRCSHKALAGAQRQRERFGIDWRRQVTTIRAVGDAVAVSGENVAQHPPEAIMKRAEFRPLPLPAMSGPTQCVKISPIGSPLAQCAAAPYVSRSPWGAAGDGG</sequence>
<keyword evidence="2" id="KW-1185">Reference proteome</keyword>
<protein>
    <submittedName>
        <fullName evidence="1">Uncharacterized protein</fullName>
    </submittedName>
</protein>
<reference evidence="1 2" key="1">
    <citation type="submission" date="2023-10" db="EMBL/GenBank/DDBJ databases">
        <title>Novel methanotroph of the genus Methylocapsa from a subarctic wetland.</title>
        <authorList>
            <person name="Belova S.E."/>
            <person name="Oshkin I.Y."/>
            <person name="Miroshnikov K."/>
            <person name="Dedysh S.N."/>
        </authorList>
    </citation>
    <scope>NUCLEOTIDE SEQUENCE [LARGE SCALE GENOMIC DNA]</scope>
    <source>
        <strain evidence="1 2">RX1</strain>
    </source>
</reference>
<name>A0ABZ0HUP7_9HYPH</name>
<accession>A0ABZ0HUP7</accession>
<proteinExistence type="predicted"/>
<dbReference type="EMBL" id="CP136862">
    <property type="protein sequence ID" value="WOJ90278.1"/>
    <property type="molecule type" value="Genomic_DNA"/>
</dbReference>
<evidence type="ECO:0000313" key="1">
    <source>
        <dbReference type="EMBL" id="WOJ90278.1"/>
    </source>
</evidence>